<name>A0A1Q9DH39_SYMMI</name>
<feature type="compositionally biased region" description="Basic and acidic residues" evidence="1">
    <location>
        <begin position="62"/>
        <end position="71"/>
    </location>
</feature>
<feature type="region of interest" description="Disordered" evidence="1">
    <location>
        <begin position="262"/>
        <end position="300"/>
    </location>
</feature>
<organism evidence="2 3">
    <name type="scientific">Symbiodinium microadriaticum</name>
    <name type="common">Dinoflagellate</name>
    <name type="synonym">Zooxanthella microadriatica</name>
    <dbReference type="NCBI Taxonomy" id="2951"/>
    <lineage>
        <taxon>Eukaryota</taxon>
        <taxon>Sar</taxon>
        <taxon>Alveolata</taxon>
        <taxon>Dinophyceae</taxon>
        <taxon>Suessiales</taxon>
        <taxon>Symbiodiniaceae</taxon>
        <taxon>Symbiodinium</taxon>
    </lineage>
</organism>
<feature type="region of interest" description="Disordered" evidence="1">
    <location>
        <begin position="522"/>
        <end position="542"/>
    </location>
</feature>
<comment type="caution">
    <text evidence="2">The sequence shown here is derived from an EMBL/GenBank/DDBJ whole genome shotgun (WGS) entry which is preliminary data.</text>
</comment>
<accession>A0A1Q9DH39</accession>
<proteinExistence type="predicted"/>
<evidence type="ECO:0000313" key="3">
    <source>
        <dbReference type="Proteomes" id="UP000186817"/>
    </source>
</evidence>
<dbReference type="OrthoDB" id="434489at2759"/>
<feature type="compositionally biased region" description="Polar residues" evidence="1">
    <location>
        <begin position="268"/>
        <end position="283"/>
    </location>
</feature>
<dbReference type="EMBL" id="LSRX01000539">
    <property type="protein sequence ID" value="OLP94495.1"/>
    <property type="molecule type" value="Genomic_DNA"/>
</dbReference>
<feature type="region of interest" description="Disordered" evidence="1">
    <location>
        <begin position="1"/>
        <end position="79"/>
    </location>
</feature>
<evidence type="ECO:0000256" key="1">
    <source>
        <dbReference type="SAM" id="MobiDB-lite"/>
    </source>
</evidence>
<sequence length="591" mass="62660">MEDNPESPAAAAAGSWGESVTQALQMGEESEVSAVDPLLLGGVSDDAPEPNYAEALASQGEESTRGGREHMPNPVGDQPPLVQIARAATPASPGHSELSRMEGGGVVAKWDPDDDELVPDYASMPVVPEGSGSYPQGSQGMEDTQRLGKRTTHAAMDVDEPGGEVRINSAQGLTVEAVVQRQVLSIFQSQVTPLLGQLMDRLEAMEARQNAERATPHTNIEAATLGQDTLAGDFQKMMSLGVESVASDRKMVASRVSVEGRIEHASQHRPSSVDDTPNPQSRATAGASGGVGQRAGPGEERSGVVMVSGIDHAWRLTPEGLQLVIGRFGIGGTEIRPPPIAAEVKTSTAELQKLVINDGDKDVSPLLAGDWLTLAGLHLILKAIPNSLKEELVSTQRMSCIDAVAKIFCTYQPGGLKERSALLRFLTTPESSSDVNVALKHLKRWARWYRRAEDLQVSLPDSTLLLAGLDLLTSKALSKFPETQFRLSSFRYSQNIDMVPTSEKVCALAEMLQAELEVLDTGKGSKGGKKGSEEQPKGDAGAAAGAAQTVALAEGETYMGVSAFGTLIGSADSDARSHMGYRILSYSLSGW</sequence>
<dbReference type="AlphaFoldDB" id="A0A1Q9DH39"/>
<keyword evidence="3" id="KW-1185">Reference proteome</keyword>
<gene>
    <name evidence="2" type="ORF">AK812_SmicGene23478</name>
</gene>
<protein>
    <submittedName>
        <fullName evidence="2">Uncharacterized protein</fullName>
    </submittedName>
</protein>
<dbReference type="Proteomes" id="UP000186817">
    <property type="component" value="Unassembled WGS sequence"/>
</dbReference>
<reference evidence="2 3" key="1">
    <citation type="submission" date="2016-02" db="EMBL/GenBank/DDBJ databases">
        <title>Genome analysis of coral dinoflagellate symbionts highlights evolutionary adaptations to a symbiotic lifestyle.</title>
        <authorList>
            <person name="Aranda M."/>
            <person name="Li Y."/>
            <person name="Liew Y.J."/>
            <person name="Baumgarten S."/>
            <person name="Simakov O."/>
            <person name="Wilson M."/>
            <person name="Piel J."/>
            <person name="Ashoor H."/>
            <person name="Bougouffa S."/>
            <person name="Bajic V.B."/>
            <person name="Ryu T."/>
            <person name="Ravasi T."/>
            <person name="Bayer T."/>
            <person name="Micklem G."/>
            <person name="Kim H."/>
            <person name="Bhak J."/>
            <person name="Lajeunesse T.C."/>
            <person name="Voolstra C.R."/>
        </authorList>
    </citation>
    <scope>NUCLEOTIDE SEQUENCE [LARGE SCALE GENOMIC DNA]</scope>
    <source>
        <strain evidence="2 3">CCMP2467</strain>
    </source>
</reference>
<evidence type="ECO:0000313" key="2">
    <source>
        <dbReference type="EMBL" id="OLP94495.1"/>
    </source>
</evidence>